<dbReference type="InterPro" id="IPR011047">
    <property type="entry name" value="Quinoprotein_ADH-like_sf"/>
</dbReference>
<evidence type="ECO:0000256" key="1">
    <source>
        <dbReference type="ARBA" id="ARBA00022679"/>
    </source>
</evidence>
<keyword evidence="4 6" id="KW-0067">ATP-binding</keyword>
<dbReference type="PROSITE" id="PS50011">
    <property type="entry name" value="PROTEIN_KINASE_DOM"/>
    <property type="match status" value="1"/>
</dbReference>
<name>A0A7Z0WIC1_9PSEU</name>
<dbReference type="PROSITE" id="PS00107">
    <property type="entry name" value="PROTEIN_KINASE_ATP"/>
    <property type="match status" value="1"/>
</dbReference>
<dbReference type="GO" id="GO:0005524">
    <property type="term" value="F:ATP binding"/>
    <property type="evidence" value="ECO:0007669"/>
    <property type="project" value="UniProtKB-UniRule"/>
</dbReference>
<dbReference type="PROSITE" id="PS50294">
    <property type="entry name" value="WD_REPEATS_REGION"/>
    <property type="match status" value="1"/>
</dbReference>
<dbReference type="SMART" id="SM00320">
    <property type="entry name" value="WD40"/>
    <property type="match status" value="3"/>
</dbReference>
<dbReference type="InterPro" id="IPR011009">
    <property type="entry name" value="Kinase-like_dom_sf"/>
</dbReference>
<feature type="domain" description="Protein kinase" evidence="9">
    <location>
        <begin position="12"/>
        <end position="278"/>
    </location>
</feature>
<dbReference type="PROSITE" id="PS00108">
    <property type="entry name" value="PROTEIN_KINASE_ST"/>
    <property type="match status" value="1"/>
</dbReference>
<dbReference type="SUPFAM" id="SSF56112">
    <property type="entry name" value="Protein kinase-like (PK-like)"/>
    <property type="match status" value="1"/>
</dbReference>
<keyword evidence="2 6" id="KW-0547">Nucleotide-binding</keyword>
<dbReference type="Gene3D" id="3.30.200.20">
    <property type="entry name" value="Phosphorylase Kinase, domain 1"/>
    <property type="match status" value="1"/>
</dbReference>
<dbReference type="GO" id="GO:0004674">
    <property type="term" value="F:protein serine/threonine kinase activity"/>
    <property type="evidence" value="ECO:0007669"/>
    <property type="project" value="TreeGrafter"/>
</dbReference>
<feature type="transmembrane region" description="Helical" evidence="8">
    <location>
        <begin position="320"/>
        <end position="341"/>
    </location>
</feature>
<keyword evidence="1" id="KW-0808">Transferase</keyword>
<organism evidence="10 11">
    <name type="scientific">Actinophytocola xinjiangensis</name>
    <dbReference type="NCBI Taxonomy" id="485602"/>
    <lineage>
        <taxon>Bacteria</taxon>
        <taxon>Bacillati</taxon>
        <taxon>Actinomycetota</taxon>
        <taxon>Actinomycetes</taxon>
        <taxon>Pseudonocardiales</taxon>
        <taxon>Pseudonocardiaceae</taxon>
    </lineage>
</organism>
<dbReference type="EMBL" id="MSIF01000024">
    <property type="protein sequence ID" value="OLF06020.1"/>
    <property type="molecule type" value="Genomic_DNA"/>
</dbReference>
<dbReference type="AlphaFoldDB" id="A0A7Z0WIC1"/>
<dbReference type="InterPro" id="IPR017441">
    <property type="entry name" value="Protein_kinase_ATP_BS"/>
</dbReference>
<dbReference type="Pfam" id="PF00400">
    <property type="entry name" value="WD40"/>
    <property type="match status" value="1"/>
</dbReference>
<keyword evidence="8" id="KW-1133">Transmembrane helix</keyword>
<dbReference type="PANTHER" id="PTHR43289">
    <property type="entry name" value="MITOGEN-ACTIVATED PROTEIN KINASE KINASE KINASE 20-RELATED"/>
    <property type="match status" value="1"/>
</dbReference>
<dbReference type="InterPro" id="IPR015943">
    <property type="entry name" value="WD40/YVTN_repeat-like_dom_sf"/>
</dbReference>
<dbReference type="SUPFAM" id="SSF50998">
    <property type="entry name" value="Quinoprotein alcohol dehydrogenase-like"/>
    <property type="match status" value="1"/>
</dbReference>
<keyword evidence="3" id="KW-0418">Kinase</keyword>
<accession>A0A7Z0WIC1</accession>
<evidence type="ECO:0000256" key="6">
    <source>
        <dbReference type="PROSITE-ProRule" id="PRU10141"/>
    </source>
</evidence>
<feature type="compositionally biased region" description="Low complexity" evidence="7">
    <location>
        <begin position="347"/>
        <end position="365"/>
    </location>
</feature>
<dbReference type="Proteomes" id="UP000185696">
    <property type="component" value="Unassembled WGS sequence"/>
</dbReference>
<dbReference type="PANTHER" id="PTHR43289:SF34">
    <property type="entry name" value="SERINE_THREONINE-PROTEIN KINASE YBDM-RELATED"/>
    <property type="match status" value="1"/>
</dbReference>
<dbReference type="Pfam" id="PF00069">
    <property type="entry name" value="Pkinase"/>
    <property type="match status" value="1"/>
</dbReference>
<evidence type="ECO:0000256" key="3">
    <source>
        <dbReference type="ARBA" id="ARBA00022777"/>
    </source>
</evidence>
<dbReference type="InterPro" id="IPR000719">
    <property type="entry name" value="Prot_kinase_dom"/>
</dbReference>
<evidence type="ECO:0000313" key="10">
    <source>
        <dbReference type="EMBL" id="OLF06020.1"/>
    </source>
</evidence>
<feature type="binding site" evidence="6">
    <location>
        <position position="40"/>
    </location>
    <ligand>
        <name>ATP</name>
        <dbReference type="ChEBI" id="CHEBI:30616"/>
    </ligand>
</feature>
<dbReference type="Gene3D" id="2.130.10.10">
    <property type="entry name" value="YVTN repeat-like/Quinoprotein amine dehydrogenase"/>
    <property type="match status" value="2"/>
</dbReference>
<evidence type="ECO:0000256" key="8">
    <source>
        <dbReference type="SAM" id="Phobius"/>
    </source>
</evidence>
<dbReference type="InterPro" id="IPR001680">
    <property type="entry name" value="WD40_rpt"/>
</dbReference>
<dbReference type="Gene3D" id="1.10.510.10">
    <property type="entry name" value="Transferase(Phosphotransferase) domain 1"/>
    <property type="match status" value="1"/>
</dbReference>
<evidence type="ECO:0000256" key="5">
    <source>
        <dbReference type="PROSITE-ProRule" id="PRU00221"/>
    </source>
</evidence>
<feature type="region of interest" description="Disordered" evidence="7">
    <location>
        <begin position="347"/>
        <end position="367"/>
    </location>
</feature>
<evidence type="ECO:0000313" key="11">
    <source>
        <dbReference type="Proteomes" id="UP000185696"/>
    </source>
</evidence>
<reference evidence="10 11" key="1">
    <citation type="submission" date="2016-12" db="EMBL/GenBank/DDBJ databases">
        <title>The draft genome sequence of Actinophytocola xinjiangensis.</title>
        <authorList>
            <person name="Wang W."/>
            <person name="Yuan L."/>
        </authorList>
    </citation>
    <scope>NUCLEOTIDE SEQUENCE [LARGE SCALE GENOMIC DNA]</scope>
    <source>
        <strain evidence="10 11">CGMCC 4.4663</strain>
    </source>
</reference>
<feature type="repeat" description="WD" evidence="5">
    <location>
        <begin position="650"/>
        <end position="678"/>
    </location>
</feature>
<dbReference type="PROSITE" id="PS50082">
    <property type="entry name" value="WD_REPEATS_2"/>
    <property type="match status" value="1"/>
</dbReference>
<keyword evidence="11" id="KW-1185">Reference proteome</keyword>
<dbReference type="InterPro" id="IPR008271">
    <property type="entry name" value="Ser/Thr_kinase_AS"/>
</dbReference>
<evidence type="ECO:0000256" key="7">
    <source>
        <dbReference type="SAM" id="MobiDB-lite"/>
    </source>
</evidence>
<protein>
    <recommendedName>
        <fullName evidence="9">Protein kinase domain-containing protein</fullName>
    </recommendedName>
</protein>
<dbReference type="CDD" id="cd14014">
    <property type="entry name" value="STKc_PknB_like"/>
    <property type="match status" value="1"/>
</dbReference>
<keyword evidence="8" id="KW-0812">Transmembrane</keyword>
<comment type="caution">
    <text evidence="10">The sequence shown here is derived from an EMBL/GenBank/DDBJ whole genome shotgun (WGS) entry which is preliminary data.</text>
</comment>
<keyword evidence="8" id="KW-0472">Membrane</keyword>
<evidence type="ECO:0000259" key="9">
    <source>
        <dbReference type="PROSITE" id="PS50011"/>
    </source>
</evidence>
<keyword evidence="5" id="KW-0853">WD repeat</keyword>
<proteinExistence type="predicted"/>
<evidence type="ECO:0000256" key="4">
    <source>
        <dbReference type="ARBA" id="ARBA00022840"/>
    </source>
</evidence>
<sequence length="678" mass="71056">MRTTDPRRIGPYRLLAELGQGGMGRVLLGSGPDGRLVAVKVVHEQFAHDEEFRARFRREVEACRAVSGAYTAAVVGADPDAEVPWLASVFVAGPSLAETIATVGALPEAAVLRLAAGLTTSLAHIHGAGLVHRDFKPANVLITDDGPRVIDFGIVRDSVGDELTRTGWLVGSPAFMSPEQADGGPVTPASDVFSLGAVVVAAATGTSPFTGTSTLRTLSNVVGLDPDLDGVPAAVRRIVLPCLAKQPGERPTPAELLDAIGQIAPSGRPWPEPVHELIARRQAEVADVLEPGRDATVVVSGRPAGSTRVEPRAVERARRWLPPVALVVAVVAAVLVGWMLWPSGTTPSTAEPGPTTTPATSTSTPAPVPGFERLGEIAGTSPAEGLGFSPDGSVLSVRFEDDTMQSWTVADGQQVGQIIGSFTGGGLGPPVFDADGRTVSVVRTEEGDAVVEQWDVLSGQRRGTPFVARVGEDVRVDPMLGPGGRTMAATLGPYSEDATVHAWDLAGRRAIAAPATGYVEGFSRDGRVLLVSESIEHLHHLTRWDVAAGRRLGDPVILPEHEFLRAFTFEAGNRVLVTLSETGHLRWWDTTSGNQTRQPVTIATDADSGDIDLAAFSPDGTYLVTLTETGAVTAIDVATGEPAGAPIQDVTVLAFAPDGTLATAGTDDRISLWRLPAR</sequence>
<evidence type="ECO:0000256" key="2">
    <source>
        <dbReference type="ARBA" id="ARBA00022741"/>
    </source>
</evidence>
<gene>
    <name evidence="10" type="ORF">BLA60_33790</name>
</gene>